<dbReference type="CDD" id="cd14733">
    <property type="entry name" value="BACK"/>
    <property type="match status" value="1"/>
</dbReference>
<evidence type="ECO:0000313" key="3">
    <source>
        <dbReference type="EMBL" id="KAK3772997.1"/>
    </source>
</evidence>
<dbReference type="AlphaFoldDB" id="A0AAE1DJP5"/>
<accession>A0AAE1DJP5</accession>
<dbReference type="Pfam" id="PF25900">
    <property type="entry name" value="PAPPA"/>
    <property type="match status" value="1"/>
</dbReference>
<name>A0AAE1DJP5_9GAST</name>
<feature type="region of interest" description="Disordered" evidence="1">
    <location>
        <begin position="1"/>
        <end position="23"/>
    </location>
</feature>
<keyword evidence="4" id="KW-1185">Reference proteome</keyword>
<dbReference type="EMBL" id="JAWDGP010003572">
    <property type="protein sequence ID" value="KAK3772997.1"/>
    <property type="molecule type" value="Genomic_DNA"/>
</dbReference>
<dbReference type="PANTHER" id="PTHR24413">
    <property type="entry name" value="SPECKLE-TYPE POZ PROTEIN"/>
    <property type="match status" value="1"/>
</dbReference>
<protein>
    <recommendedName>
        <fullName evidence="2">BTB domain-containing protein</fullName>
    </recommendedName>
</protein>
<evidence type="ECO:0000313" key="4">
    <source>
        <dbReference type="Proteomes" id="UP001283361"/>
    </source>
</evidence>
<dbReference type="Pfam" id="PF00651">
    <property type="entry name" value="BTB"/>
    <property type="match status" value="1"/>
</dbReference>
<sequence length="345" mass="38689">MAESAPPMYSNIYQRDPEGPPPYHPSAFKQWASGVKSFSSQYNSTSWSANQALGPPKVYPQHGDIHGAWAMGTIDQHQYLELEFDVPVCPTAINIYETYNPGAVVTVKVIDSKGKWETLWSISKPTVLAQSRIFSPPLKDTNTVTRQVRIEVNCKAAGTWCEIDAVELVGIREGAVRPIDDTDFIAGLQSLINNKEFSDVKFEIDGKNLYAHKAILAARSKYFSDMFRGKNQDLVVLKIPSISSKDMLVIFHFIYTNKIPRDTQIKILITLAEVSSVLGMPHMKTAAMYRLLESMTCNNVIDIVLTLKEKDNDEIQEMCLRFIADNLAEVSKAPGFNKLPQNLLR</sequence>
<dbReference type="SMART" id="SM00225">
    <property type="entry name" value="BTB"/>
    <property type="match status" value="1"/>
</dbReference>
<dbReference type="InterPro" id="IPR000210">
    <property type="entry name" value="BTB/POZ_dom"/>
</dbReference>
<organism evidence="3 4">
    <name type="scientific">Elysia crispata</name>
    <name type="common">lettuce slug</name>
    <dbReference type="NCBI Taxonomy" id="231223"/>
    <lineage>
        <taxon>Eukaryota</taxon>
        <taxon>Metazoa</taxon>
        <taxon>Spiralia</taxon>
        <taxon>Lophotrochozoa</taxon>
        <taxon>Mollusca</taxon>
        <taxon>Gastropoda</taxon>
        <taxon>Heterobranchia</taxon>
        <taxon>Euthyneura</taxon>
        <taxon>Panpulmonata</taxon>
        <taxon>Sacoglossa</taxon>
        <taxon>Placobranchoidea</taxon>
        <taxon>Plakobranchidae</taxon>
        <taxon>Elysia</taxon>
    </lineage>
</organism>
<proteinExistence type="predicted"/>
<dbReference type="InterPro" id="IPR058897">
    <property type="entry name" value="PAPPA_SD_C"/>
</dbReference>
<comment type="caution">
    <text evidence="3">The sequence shown here is derived from an EMBL/GenBank/DDBJ whole genome shotgun (WGS) entry which is preliminary data.</text>
</comment>
<feature type="domain" description="BTB" evidence="2">
    <location>
        <begin position="198"/>
        <end position="263"/>
    </location>
</feature>
<dbReference type="Gene3D" id="3.30.710.10">
    <property type="entry name" value="Potassium Channel Kv1.1, Chain A"/>
    <property type="match status" value="1"/>
</dbReference>
<dbReference type="Proteomes" id="UP001283361">
    <property type="component" value="Unassembled WGS sequence"/>
</dbReference>
<dbReference type="InterPro" id="IPR011333">
    <property type="entry name" value="SKP1/BTB/POZ_sf"/>
</dbReference>
<reference evidence="3" key="1">
    <citation type="journal article" date="2023" name="G3 (Bethesda)">
        <title>A reference genome for the long-term kleptoplast-retaining sea slug Elysia crispata morphotype clarki.</title>
        <authorList>
            <person name="Eastman K.E."/>
            <person name="Pendleton A.L."/>
            <person name="Shaikh M.A."/>
            <person name="Suttiyut T."/>
            <person name="Ogas R."/>
            <person name="Tomko P."/>
            <person name="Gavelis G."/>
            <person name="Widhalm J.R."/>
            <person name="Wisecaver J.H."/>
        </authorList>
    </citation>
    <scope>NUCLEOTIDE SEQUENCE</scope>
    <source>
        <strain evidence="3">ECLA1</strain>
    </source>
</reference>
<gene>
    <name evidence="3" type="ORF">RRG08_036330</name>
</gene>
<dbReference type="SUPFAM" id="SSF54695">
    <property type="entry name" value="POZ domain"/>
    <property type="match status" value="1"/>
</dbReference>
<evidence type="ECO:0000256" key="1">
    <source>
        <dbReference type="SAM" id="MobiDB-lite"/>
    </source>
</evidence>
<dbReference type="PROSITE" id="PS50097">
    <property type="entry name" value="BTB"/>
    <property type="match status" value="1"/>
</dbReference>
<evidence type="ECO:0000259" key="2">
    <source>
        <dbReference type="PROSITE" id="PS50097"/>
    </source>
</evidence>